<dbReference type="Proteomes" id="UP000266673">
    <property type="component" value="Unassembled WGS sequence"/>
</dbReference>
<proteinExistence type="predicted"/>
<comment type="caution">
    <text evidence="1">The sequence shown here is derived from an EMBL/GenBank/DDBJ whole genome shotgun (WGS) entry which is preliminary data.</text>
</comment>
<dbReference type="EMBL" id="QKWP01000176">
    <property type="protein sequence ID" value="RIB25384.1"/>
    <property type="molecule type" value="Genomic_DNA"/>
</dbReference>
<dbReference type="AlphaFoldDB" id="A0A397VS65"/>
<organism evidence="1 2">
    <name type="scientific">Gigaspora rosea</name>
    <dbReference type="NCBI Taxonomy" id="44941"/>
    <lineage>
        <taxon>Eukaryota</taxon>
        <taxon>Fungi</taxon>
        <taxon>Fungi incertae sedis</taxon>
        <taxon>Mucoromycota</taxon>
        <taxon>Glomeromycotina</taxon>
        <taxon>Glomeromycetes</taxon>
        <taxon>Diversisporales</taxon>
        <taxon>Gigasporaceae</taxon>
        <taxon>Gigaspora</taxon>
    </lineage>
</organism>
<gene>
    <name evidence="1" type="ORF">C2G38_2165987</name>
</gene>
<reference evidence="1 2" key="1">
    <citation type="submission" date="2018-06" db="EMBL/GenBank/DDBJ databases">
        <title>Comparative genomics reveals the genomic features of Rhizophagus irregularis, R. cerebriforme, R. diaphanum and Gigaspora rosea, and their symbiotic lifestyle signature.</title>
        <authorList>
            <person name="Morin E."/>
            <person name="San Clemente H."/>
            <person name="Chen E.C.H."/>
            <person name="De La Providencia I."/>
            <person name="Hainaut M."/>
            <person name="Kuo A."/>
            <person name="Kohler A."/>
            <person name="Murat C."/>
            <person name="Tang N."/>
            <person name="Roy S."/>
            <person name="Loubradou J."/>
            <person name="Henrissat B."/>
            <person name="Grigoriev I.V."/>
            <person name="Corradi N."/>
            <person name="Roux C."/>
            <person name="Martin F.M."/>
        </authorList>
    </citation>
    <scope>NUCLEOTIDE SEQUENCE [LARGE SCALE GENOMIC DNA]</scope>
    <source>
        <strain evidence="1 2">DAOM 194757</strain>
    </source>
</reference>
<accession>A0A397VS65</accession>
<sequence length="141" mass="16479">MIKIIPQKPSLGNKLWKTVALSAFMNLHKFMQKSLIDNAKEMNDDMALEMANGSTIYIRKQKHSAVFENILEWLLAFKAYMDAVLIIYENREQELNTYRDHINKLCEEYRIHNSLTKKKFVLTGTIDPALKRKTAAEYMHA</sequence>
<protein>
    <submittedName>
        <fullName evidence="1">Uncharacterized protein</fullName>
    </submittedName>
</protein>
<evidence type="ECO:0000313" key="1">
    <source>
        <dbReference type="EMBL" id="RIB25384.1"/>
    </source>
</evidence>
<keyword evidence="2" id="KW-1185">Reference proteome</keyword>
<dbReference type="OrthoDB" id="2432973at2759"/>
<evidence type="ECO:0000313" key="2">
    <source>
        <dbReference type="Proteomes" id="UP000266673"/>
    </source>
</evidence>
<name>A0A397VS65_9GLOM</name>